<feature type="region of interest" description="Disordered" evidence="1">
    <location>
        <begin position="1"/>
        <end position="45"/>
    </location>
</feature>
<feature type="compositionally biased region" description="Low complexity" evidence="1">
    <location>
        <begin position="173"/>
        <end position="200"/>
    </location>
</feature>
<evidence type="ECO:0000313" key="2">
    <source>
        <dbReference type="EMBL" id="KAF2900128.1"/>
    </source>
</evidence>
<dbReference type="EMBL" id="VTPC01002362">
    <property type="protein sequence ID" value="KAF2900128.1"/>
    <property type="molecule type" value="Genomic_DNA"/>
</dbReference>
<evidence type="ECO:0000256" key="1">
    <source>
        <dbReference type="SAM" id="MobiDB-lite"/>
    </source>
</evidence>
<feature type="compositionally biased region" description="Basic and acidic residues" evidence="1">
    <location>
        <begin position="341"/>
        <end position="353"/>
    </location>
</feature>
<sequence>MPLPPSIYSTTSNFSRNRDCSPASTSTSGFLSNPSSSASNYSRSRLNSPTAATKFSFFNGYTNGVTPSFFSNERSKTYSPFTNSSSSSFGKSNFTSHRDDDHFISNINVPVTNRLPPPVPSNQHIRRITPVRRAHTTHLESPKENIVNKRPVFFETRPLKNLTVVSHSEHSVTPVRSVTRSPSPSPSLSSTCTSVVSNTSGTPPPRRIFPQVSVSPDLSELEEKEDSSVVFDANLTFVLGCKTKVKQHFKPLPAYVDTGTASNYLSNKIYDFLKRTDHVMDEWKHLGHKDTASEMQSVDVLRKRAEDRRIIGRSRSANNIMIKGFQLFSRASSGRSSATREISEDRTEGGAEE</sequence>
<gene>
    <name evidence="2" type="ORF">ILUMI_06046</name>
</gene>
<protein>
    <submittedName>
        <fullName evidence="2">Uncharacterized protein</fullName>
    </submittedName>
</protein>
<dbReference type="OrthoDB" id="2505895at2759"/>
<reference evidence="2" key="1">
    <citation type="submission" date="2019-08" db="EMBL/GenBank/DDBJ databases">
        <title>The genome of the North American firefly Photinus pyralis.</title>
        <authorList>
            <consortium name="Photinus pyralis genome working group"/>
            <person name="Fallon T.R."/>
            <person name="Sander Lower S.E."/>
            <person name="Weng J.-K."/>
        </authorList>
    </citation>
    <scope>NUCLEOTIDE SEQUENCE</scope>
    <source>
        <strain evidence="2">TRF0915ILg1</strain>
        <tissue evidence="2">Whole body</tissue>
    </source>
</reference>
<accession>A0A8K0D650</accession>
<dbReference type="Proteomes" id="UP000801492">
    <property type="component" value="Unassembled WGS sequence"/>
</dbReference>
<evidence type="ECO:0000313" key="3">
    <source>
        <dbReference type="Proteomes" id="UP000801492"/>
    </source>
</evidence>
<feature type="compositionally biased region" description="Low complexity" evidence="1">
    <location>
        <begin position="28"/>
        <end position="45"/>
    </location>
</feature>
<keyword evidence="3" id="KW-1185">Reference proteome</keyword>
<organism evidence="2 3">
    <name type="scientific">Ignelater luminosus</name>
    <name type="common">Cucubano</name>
    <name type="synonym">Pyrophorus luminosus</name>
    <dbReference type="NCBI Taxonomy" id="2038154"/>
    <lineage>
        <taxon>Eukaryota</taxon>
        <taxon>Metazoa</taxon>
        <taxon>Ecdysozoa</taxon>
        <taxon>Arthropoda</taxon>
        <taxon>Hexapoda</taxon>
        <taxon>Insecta</taxon>
        <taxon>Pterygota</taxon>
        <taxon>Neoptera</taxon>
        <taxon>Endopterygota</taxon>
        <taxon>Coleoptera</taxon>
        <taxon>Polyphaga</taxon>
        <taxon>Elateriformia</taxon>
        <taxon>Elateroidea</taxon>
        <taxon>Elateridae</taxon>
        <taxon>Agrypninae</taxon>
        <taxon>Pyrophorini</taxon>
        <taxon>Ignelater</taxon>
    </lineage>
</organism>
<dbReference type="AlphaFoldDB" id="A0A8K0D650"/>
<feature type="region of interest" description="Disordered" evidence="1">
    <location>
        <begin position="173"/>
        <end position="206"/>
    </location>
</feature>
<feature type="non-terminal residue" evidence="2">
    <location>
        <position position="353"/>
    </location>
</feature>
<comment type="caution">
    <text evidence="2">The sequence shown here is derived from an EMBL/GenBank/DDBJ whole genome shotgun (WGS) entry which is preliminary data.</text>
</comment>
<proteinExistence type="predicted"/>
<feature type="region of interest" description="Disordered" evidence="1">
    <location>
        <begin position="332"/>
        <end position="353"/>
    </location>
</feature>
<name>A0A8K0D650_IGNLU</name>